<dbReference type="GO" id="GO:0019441">
    <property type="term" value="P:L-tryptophan catabolic process to kynurenine"/>
    <property type="evidence" value="ECO:0007669"/>
    <property type="project" value="InterPro"/>
</dbReference>
<keyword evidence="4" id="KW-0349">Heme</keyword>
<dbReference type="EMBL" id="MCGT01000025">
    <property type="protein sequence ID" value="ORX49862.1"/>
    <property type="molecule type" value="Genomic_DNA"/>
</dbReference>
<evidence type="ECO:0000313" key="5">
    <source>
        <dbReference type="EMBL" id="ORX49862.1"/>
    </source>
</evidence>
<name>A0A1X2GCM4_9FUNG</name>
<keyword evidence="2 4" id="KW-0479">Metal-binding</keyword>
<feature type="binding site" description="proximal binding residue" evidence="4">
    <location>
        <position position="413"/>
    </location>
    <ligand>
        <name>heme b</name>
        <dbReference type="ChEBI" id="CHEBI:60344"/>
    </ligand>
    <ligandPart>
        <name>Fe</name>
        <dbReference type="ChEBI" id="CHEBI:18248"/>
    </ligandPart>
</feature>
<dbReference type="FunFam" id="1.20.58.480:FF:000005">
    <property type="entry name" value="Indoleamine 2,3-dioxygenase family protein"/>
    <property type="match status" value="1"/>
</dbReference>
<sequence length="503" mass="57406">MMSNFLKQRSYVVRSAFTPKTRMMGVTGSVRSQGLRSARPSLLRPFSVLTDPKANDTSLPMFMVGTPNGFLPRQDPLAELPQEFNRLESLLQRMPIQLLDGQPGLLASGQFGEAVRDELPLYDVDHIHDQRLLSALFRDYSFAASAYLLEPCDVLFRHNGEYGLGRKVLPMNIAVPLAKVAEKIHSKPFMEYALSYALYNYKRINPLGDLTYDNLALVRSFAGSESEKGFVLNHVTMVSHSPKLVKYTVGAMEAVEANDRARFDQQMAGLNETYETINREMEMMWSRSLPEDYIHFRTFIMGTKNQPMFPDGVVYEGVSDEPVVHRGESGANDSMVPLGDNLLQITERMPENPLTKVLRDFRSYRPTNHREFLEHVQERANQINLKQFALKDDNSAALYLANVDQIRAFRHRHWNFTKEYIIKYTDHPVATGGSPIVTWLPNQLSAVLDLLNDVSSGINNQNLTEGNKIRVEEIQKRAVAQKRFLDREVANLRDRFKNQDKTE</sequence>
<accession>A0A1X2GCM4</accession>
<dbReference type="InterPro" id="IPR000898">
    <property type="entry name" value="Indolamine_dOase"/>
</dbReference>
<dbReference type="GO" id="GO:0046872">
    <property type="term" value="F:metal ion binding"/>
    <property type="evidence" value="ECO:0007669"/>
    <property type="project" value="UniProtKB-KW"/>
</dbReference>
<evidence type="ECO:0000256" key="4">
    <source>
        <dbReference type="PIRSR" id="PIRSR600898-1"/>
    </source>
</evidence>
<keyword evidence="6" id="KW-1185">Reference proteome</keyword>
<dbReference type="SUPFAM" id="SSF140959">
    <property type="entry name" value="Indolic compounds 2,3-dioxygenase-like"/>
    <property type="match status" value="1"/>
</dbReference>
<evidence type="ECO:0000313" key="6">
    <source>
        <dbReference type="Proteomes" id="UP000242146"/>
    </source>
</evidence>
<proteinExistence type="inferred from homology"/>
<evidence type="ECO:0000256" key="2">
    <source>
        <dbReference type="ARBA" id="ARBA00022723"/>
    </source>
</evidence>
<comment type="similarity">
    <text evidence="1">Belongs to the indoleamine 2,3-dioxygenase family.</text>
</comment>
<organism evidence="5 6">
    <name type="scientific">Hesseltinella vesiculosa</name>
    <dbReference type="NCBI Taxonomy" id="101127"/>
    <lineage>
        <taxon>Eukaryota</taxon>
        <taxon>Fungi</taxon>
        <taxon>Fungi incertae sedis</taxon>
        <taxon>Mucoromycota</taxon>
        <taxon>Mucoromycotina</taxon>
        <taxon>Mucoromycetes</taxon>
        <taxon>Mucorales</taxon>
        <taxon>Cunninghamellaceae</taxon>
        <taxon>Hesseltinella</taxon>
    </lineage>
</organism>
<protein>
    <recommendedName>
        <fullName evidence="7">IDO-domain-containing protein</fullName>
    </recommendedName>
</protein>
<keyword evidence="3 4" id="KW-0408">Iron</keyword>
<dbReference type="InterPro" id="IPR037217">
    <property type="entry name" value="Trp/Indoleamine_2_3_dOase-like"/>
</dbReference>
<dbReference type="GO" id="GO:0020037">
    <property type="term" value="F:heme binding"/>
    <property type="evidence" value="ECO:0007669"/>
    <property type="project" value="InterPro"/>
</dbReference>
<evidence type="ECO:0008006" key="7">
    <source>
        <dbReference type="Google" id="ProtNLM"/>
    </source>
</evidence>
<dbReference type="AlphaFoldDB" id="A0A1X2GCM4"/>
<comment type="caution">
    <text evidence="5">The sequence shown here is derived from an EMBL/GenBank/DDBJ whole genome shotgun (WGS) entry which is preliminary data.</text>
</comment>
<reference evidence="5 6" key="1">
    <citation type="submission" date="2016-07" db="EMBL/GenBank/DDBJ databases">
        <title>Pervasive Adenine N6-methylation of Active Genes in Fungi.</title>
        <authorList>
            <consortium name="DOE Joint Genome Institute"/>
            <person name="Mondo S.J."/>
            <person name="Dannebaum R.O."/>
            <person name="Kuo R.C."/>
            <person name="Labutti K."/>
            <person name="Haridas S."/>
            <person name="Kuo A."/>
            <person name="Salamov A."/>
            <person name="Ahrendt S.R."/>
            <person name="Lipzen A."/>
            <person name="Sullivan W."/>
            <person name="Andreopoulos W.B."/>
            <person name="Clum A."/>
            <person name="Lindquist E."/>
            <person name="Daum C."/>
            <person name="Ramamoorthy G.K."/>
            <person name="Gryganskyi A."/>
            <person name="Culley D."/>
            <person name="Magnuson J.K."/>
            <person name="James T.Y."/>
            <person name="O'Malley M.A."/>
            <person name="Stajich J.E."/>
            <person name="Spatafora J.W."/>
            <person name="Visel A."/>
            <person name="Grigoriev I.V."/>
        </authorList>
    </citation>
    <scope>NUCLEOTIDE SEQUENCE [LARGE SCALE GENOMIC DNA]</scope>
    <source>
        <strain evidence="5 6">NRRL 3301</strain>
    </source>
</reference>
<evidence type="ECO:0000256" key="1">
    <source>
        <dbReference type="ARBA" id="ARBA00007119"/>
    </source>
</evidence>
<dbReference type="OrthoDB" id="10262710at2759"/>
<dbReference type="STRING" id="101127.A0A1X2GCM4"/>
<dbReference type="Pfam" id="PF01231">
    <property type="entry name" value="IDO"/>
    <property type="match status" value="1"/>
</dbReference>
<dbReference type="PANTHER" id="PTHR28657:SF3">
    <property type="entry name" value="INDOLEAMINE 2,3-DIOXYGENASE"/>
    <property type="match status" value="1"/>
</dbReference>
<dbReference type="Gene3D" id="1.20.58.480">
    <property type="match status" value="1"/>
</dbReference>
<dbReference type="PANTHER" id="PTHR28657">
    <property type="entry name" value="INDOLEAMINE 2,3-DIOXYGENASE"/>
    <property type="match status" value="1"/>
</dbReference>
<dbReference type="Proteomes" id="UP000242146">
    <property type="component" value="Unassembled WGS sequence"/>
</dbReference>
<dbReference type="GO" id="GO:0016702">
    <property type="term" value="F:oxidoreductase activity, acting on single donors with incorporation of molecular oxygen, incorporation of two atoms of oxygen"/>
    <property type="evidence" value="ECO:0007669"/>
    <property type="project" value="UniProtKB-ARBA"/>
</dbReference>
<evidence type="ECO:0000256" key="3">
    <source>
        <dbReference type="ARBA" id="ARBA00023004"/>
    </source>
</evidence>
<gene>
    <name evidence="5" type="ORF">DM01DRAFT_1409315</name>
</gene>